<proteinExistence type="inferred from homology"/>
<dbReference type="OrthoDB" id="5442644at2"/>
<dbReference type="InterPro" id="IPR007067">
    <property type="entry name" value="Tail_sheath"/>
</dbReference>
<dbReference type="InterPro" id="IPR035089">
    <property type="entry name" value="Phage_sheath_subtilisin"/>
</dbReference>
<accession>A0A4R3UT92</accession>
<comment type="caution">
    <text evidence="4">The sequence shown here is derived from an EMBL/GenBank/DDBJ whole genome shotgun (WGS) entry which is preliminary data.</text>
</comment>
<dbReference type="AlphaFoldDB" id="A0A4R3UT92"/>
<dbReference type="Proteomes" id="UP000294692">
    <property type="component" value="Unassembled WGS sequence"/>
</dbReference>
<dbReference type="EMBL" id="SMBX01000010">
    <property type="protein sequence ID" value="TCU93947.1"/>
    <property type="molecule type" value="Genomic_DNA"/>
</dbReference>
<dbReference type="PIRSF" id="PIRSF007349">
    <property type="entry name" value="Tsp_L"/>
    <property type="match status" value="1"/>
</dbReference>
<reference evidence="4 5" key="1">
    <citation type="submission" date="2019-03" db="EMBL/GenBank/DDBJ databases">
        <title>Genomic Encyclopedia of Type Strains, Phase IV (KMG-IV): sequencing the most valuable type-strain genomes for metagenomic binning, comparative biology and taxonomic classification.</title>
        <authorList>
            <person name="Goeker M."/>
        </authorList>
    </citation>
    <scope>NUCLEOTIDE SEQUENCE [LARGE SCALE GENOMIC DNA]</scope>
    <source>
        <strain evidence="4 5">DSM 100048</strain>
    </source>
</reference>
<dbReference type="InterPro" id="IPR020287">
    <property type="entry name" value="Tail_sheath_C"/>
</dbReference>
<evidence type="ECO:0000259" key="2">
    <source>
        <dbReference type="Pfam" id="PF04984"/>
    </source>
</evidence>
<protein>
    <submittedName>
        <fullName evidence="4">Phage tail sheath gpL-like</fullName>
    </submittedName>
</protein>
<evidence type="ECO:0000256" key="1">
    <source>
        <dbReference type="ARBA" id="ARBA00008005"/>
    </source>
</evidence>
<evidence type="ECO:0000313" key="5">
    <source>
        <dbReference type="Proteomes" id="UP000294692"/>
    </source>
</evidence>
<dbReference type="Pfam" id="PF17482">
    <property type="entry name" value="Phage_sheath_1C"/>
    <property type="match status" value="1"/>
</dbReference>
<keyword evidence="5" id="KW-1185">Reference proteome</keyword>
<sequence length="496" mass="52511">MSVSMSQIPADLRVPLFYAEMDNSQANSGATQLRRLLIGLVNDDVTAPTELVLAATSSEVAALAGAGSVLHDMHVAHRRNDPMGETWVLPVKIEAGAKASGTISFTGSATASGVVSVYVGNVRVTAAVSSGQAAADVGEAVAQAVNAAVLPATAVSAEGVVTVTAKFSGLLGNDLRLGINLRGSAGGEHLPTGLGVTVTAMTGGAGTPDLDAALAVVGDEPFEFITHPFSDSASLESLRSVMDDTTGRWSWLRMLYGHVYSARRGTLGELVAFGRGGTNDQHGTVAALEPLSPTPVWKFAAEYGARTAVFISADPARPTQTGALSGVMPAPEGQRFGILESNSLLWAGVATSYYEGGYVRIGRAVTLYLQNTFGQPDDSYLDSETMHQSAAILRRLQSLITSKFARHKLANDGTRFGAGQAIVTPKTIRNELIAEYSRMEREGLVENTDVFARYLIVERDEGNPNRVNVLFPPDYVNQLRIVAVRNEFRLQYPVAA</sequence>
<evidence type="ECO:0000259" key="3">
    <source>
        <dbReference type="Pfam" id="PF17482"/>
    </source>
</evidence>
<feature type="domain" description="Tail sheath protein subtilisin-like" evidence="2">
    <location>
        <begin position="203"/>
        <end position="367"/>
    </location>
</feature>
<dbReference type="Pfam" id="PF04984">
    <property type="entry name" value="Phage_sheath_1"/>
    <property type="match status" value="1"/>
</dbReference>
<comment type="similarity">
    <text evidence="1">Belongs to the myoviridae tail sheath protein family.</text>
</comment>
<feature type="domain" description="Tail sheath protein C-terminal" evidence="3">
    <location>
        <begin position="376"/>
        <end position="489"/>
    </location>
</feature>
<gene>
    <name evidence="4" type="ORF">EV686_110115</name>
</gene>
<name>A0A4R3UT92_9BURK</name>
<evidence type="ECO:0000313" key="4">
    <source>
        <dbReference type="EMBL" id="TCU93947.1"/>
    </source>
</evidence>
<organism evidence="4 5">
    <name type="scientific">Paracandidimonas soli</name>
    <dbReference type="NCBI Taxonomy" id="1917182"/>
    <lineage>
        <taxon>Bacteria</taxon>
        <taxon>Pseudomonadati</taxon>
        <taxon>Pseudomonadota</taxon>
        <taxon>Betaproteobacteria</taxon>
        <taxon>Burkholderiales</taxon>
        <taxon>Alcaligenaceae</taxon>
        <taxon>Paracandidimonas</taxon>
    </lineage>
</organism>